<reference evidence="2" key="1">
    <citation type="submission" date="2018-02" db="EMBL/GenBank/DDBJ databases">
        <authorList>
            <person name="Cohen D.B."/>
            <person name="Kent A.D."/>
        </authorList>
    </citation>
    <scope>NUCLEOTIDE SEQUENCE</scope>
</reference>
<dbReference type="EMBL" id="OIVN01001068">
    <property type="protein sequence ID" value="SPC89444.1"/>
    <property type="molecule type" value="Genomic_DNA"/>
</dbReference>
<feature type="compositionally biased region" description="Polar residues" evidence="1">
    <location>
        <begin position="189"/>
        <end position="209"/>
    </location>
</feature>
<dbReference type="AlphaFoldDB" id="A0A2N9FRS9"/>
<feature type="compositionally biased region" description="Low complexity" evidence="1">
    <location>
        <begin position="224"/>
        <end position="237"/>
    </location>
</feature>
<sequence length="536" mass="60989">MASINCTGSDDDDQKVRKAVVIQRRPLMLKDYLRDDLSSCSSNGFKSLPRRQCCTSSTVRFLLELDLKLRDHSTAINTTSQRLFRRRRRSERSKLTATAAASTTTTISALQRASEAVINAVKKQLPFHSVKSPSVQIRARNGLSLTRSLSRKLFRKSFWNLKKADKEEEEEEEKNDIRQWRLFREILNDQNEPSDQNTHRSFLTSSNSKSWEESEFTSENLRCSSGNSESSSTSNDVVESKTDLPVKKVSKRVGVTVGEDSMLEATNNTYSGTNTKVSGESEGTAGAGVAMHDSHVWGISWEKDTQWPNEEKEQFSPVSVLDSPFEDDEEISSPFESSLACIEGTKQKPMHKTRRIECLAQLEPLDLEKRIALSEFNHEAPQSPMLPYCSLSTQDNNTFNKKEVNQTEQLKAQELLDLIRTKSSPSTGVKFKVDNLLLDFIRERIEEINNANASTRRRCDNEFQHELLKVTEDWFSGQPQELLLGWEVQDGRKVYVKDMEKGGKWSILVEEKEEVALEVEIEVLNTLLSELLLDLF</sequence>
<dbReference type="PANTHER" id="PTHR33623">
    <property type="entry name" value="OS04G0572500 PROTEIN"/>
    <property type="match status" value="1"/>
</dbReference>
<evidence type="ECO:0000256" key="1">
    <source>
        <dbReference type="SAM" id="MobiDB-lite"/>
    </source>
</evidence>
<feature type="region of interest" description="Disordered" evidence="1">
    <location>
        <begin position="189"/>
        <end position="243"/>
    </location>
</feature>
<evidence type="ECO:0008006" key="3">
    <source>
        <dbReference type="Google" id="ProtNLM"/>
    </source>
</evidence>
<feature type="compositionally biased region" description="Polar residues" evidence="1">
    <location>
        <begin position="266"/>
        <end position="278"/>
    </location>
</feature>
<dbReference type="PANTHER" id="PTHR33623:SF4">
    <property type="entry name" value="DUF4378 DOMAIN-CONTAINING PROTEIN"/>
    <property type="match status" value="1"/>
</dbReference>
<gene>
    <name evidence="2" type="ORF">FSB_LOCUS17326</name>
</gene>
<organism evidence="2">
    <name type="scientific">Fagus sylvatica</name>
    <name type="common">Beechnut</name>
    <dbReference type="NCBI Taxonomy" id="28930"/>
    <lineage>
        <taxon>Eukaryota</taxon>
        <taxon>Viridiplantae</taxon>
        <taxon>Streptophyta</taxon>
        <taxon>Embryophyta</taxon>
        <taxon>Tracheophyta</taxon>
        <taxon>Spermatophyta</taxon>
        <taxon>Magnoliopsida</taxon>
        <taxon>eudicotyledons</taxon>
        <taxon>Gunneridae</taxon>
        <taxon>Pentapetalae</taxon>
        <taxon>rosids</taxon>
        <taxon>fabids</taxon>
        <taxon>Fagales</taxon>
        <taxon>Fagaceae</taxon>
        <taxon>Fagus</taxon>
    </lineage>
</organism>
<protein>
    <recommendedName>
        <fullName evidence="3">DUF4378 domain-containing protein</fullName>
    </recommendedName>
</protein>
<evidence type="ECO:0000313" key="2">
    <source>
        <dbReference type="EMBL" id="SPC89444.1"/>
    </source>
</evidence>
<proteinExistence type="predicted"/>
<feature type="region of interest" description="Disordered" evidence="1">
    <location>
        <begin position="266"/>
        <end position="286"/>
    </location>
</feature>
<accession>A0A2N9FRS9</accession>
<name>A0A2N9FRS9_FAGSY</name>